<dbReference type="PANTHER" id="PTHR47534:SF3">
    <property type="entry name" value="ALCOHOL DEHYDROGENASE-LIKE C-TERMINAL DOMAIN-CONTAINING PROTEIN"/>
    <property type="match status" value="1"/>
</dbReference>
<gene>
    <name evidence="2" type="ORF">NZH93_04275</name>
</gene>
<comment type="caution">
    <text evidence="2">The sequence shown here is derived from an EMBL/GenBank/DDBJ whole genome shotgun (WGS) entry which is preliminary data.</text>
</comment>
<reference evidence="2" key="1">
    <citation type="submission" date="2022-08" db="EMBL/GenBank/DDBJ databases">
        <authorList>
            <person name="Tistechok S."/>
            <person name="Samborskyy M."/>
            <person name="Roman I."/>
        </authorList>
    </citation>
    <scope>NUCLEOTIDE SEQUENCE</scope>
    <source>
        <strain evidence="2">DSM 103496</strain>
    </source>
</reference>
<sequence length="252" mass="27147">MGKTIVVAGGTDGMGRGIAEARAAAGDSVIAVGSSTRKGLSEDIEFIRADLSLIAEVDRVVAALPDRVDVLVLTAARFNPRRIVTADGLEATFALYYLSRYLLAHGVDAGLVVAFSAPGTTVGRVRWEDPQLERGYSAVKAQMQAGRMNDLLGVSVGAEKAYVLFHPGFTETNAISQYRQPMRAVIRTVEKLFAQPVAKAIGPLLPLIEEPPPVGFHPNDRGRPVDLSLRTFDPGDAARLDELTREIVRGRR</sequence>
<protein>
    <submittedName>
        <fullName evidence="2">SDR family NAD(P)-dependent oxidoreductase</fullName>
    </submittedName>
</protein>
<dbReference type="Proteomes" id="UP001141259">
    <property type="component" value="Unassembled WGS sequence"/>
</dbReference>
<dbReference type="SUPFAM" id="SSF51735">
    <property type="entry name" value="NAD(P)-binding Rossmann-fold domains"/>
    <property type="match status" value="1"/>
</dbReference>
<dbReference type="RefSeq" id="WP_259621581.1">
    <property type="nucleotide sequence ID" value="NZ_JANYMP010000002.1"/>
</dbReference>
<proteinExistence type="predicted"/>
<dbReference type="InterPro" id="IPR002347">
    <property type="entry name" value="SDR_fam"/>
</dbReference>
<evidence type="ECO:0000313" key="3">
    <source>
        <dbReference type="Proteomes" id="UP001141259"/>
    </source>
</evidence>
<dbReference type="GO" id="GO:0016491">
    <property type="term" value="F:oxidoreductase activity"/>
    <property type="evidence" value="ECO:0007669"/>
    <property type="project" value="UniProtKB-KW"/>
</dbReference>
<dbReference type="PANTHER" id="PTHR47534">
    <property type="entry name" value="YALI0E05731P"/>
    <property type="match status" value="1"/>
</dbReference>
<keyword evidence="3" id="KW-1185">Reference proteome</keyword>
<dbReference type="Pfam" id="PF00106">
    <property type="entry name" value="adh_short"/>
    <property type="match status" value="1"/>
</dbReference>
<evidence type="ECO:0000313" key="2">
    <source>
        <dbReference type="EMBL" id="MCS7476062.1"/>
    </source>
</evidence>
<name>A0A9X2VH89_9PSEU</name>
<keyword evidence="1" id="KW-0560">Oxidoreductase</keyword>
<dbReference type="EMBL" id="JANYMP010000002">
    <property type="protein sequence ID" value="MCS7476062.1"/>
    <property type="molecule type" value="Genomic_DNA"/>
</dbReference>
<accession>A0A9X2VH89</accession>
<organism evidence="2 3">
    <name type="scientific">Umezawaea endophytica</name>
    <dbReference type="NCBI Taxonomy" id="1654476"/>
    <lineage>
        <taxon>Bacteria</taxon>
        <taxon>Bacillati</taxon>
        <taxon>Actinomycetota</taxon>
        <taxon>Actinomycetes</taxon>
        <taxon>Pseudonocardiales</taxon>
        <taxon>Pseudonocardiaceae</taxon>
        <taxon>Umezawaea</taxon>
    </lineage>
</organism>
<evidence type="ECO:0000256" key="1">
    <source>
        <dbReference type="ARBA" id="ARBA00023002"/>
    </source>
</evidence>
<dbReference type="AlphaFoldDB" id="A0A9X2VH89"/>
<dbReference type="InterPro" id="IPR052228">
    <property type="entry name" value="Sec_Metab_Biosynth_Oxidored"/>
</dbReference>
<dbReference type="Gene3D" id="3.40.50.720">
    <property type="entry name" value="NAD(P)-binding Rossmann-like Domain"/>
    <property type="match status" value="1"/>
</dbReference>
<dbReference type="InterPro" id="IPR036291">
    <property type="entry name" value="NAD(P)-bd_dom_sf"/>
</dbReference>